<feature type="region of interest" description="Disordered" evidence="2">
    <location>
        <begin position="29"/>
        <end position="63"/>
    </location>
</feature>
<dbReference type="PANTHER" id="PTHR38038">
    <property type="entry name" value="PENICILLIN-BINDING PROTEIN ACTIVATOR LPOA"/>
    <property type="match status" value="1"/>
</dbReference>
<dbReference type="RefSeq" id="WP_206558794.1">
    <property type="nucleotide sequence ID" value="NZ_JAFKCZ010000001.1"/>
</dbReference>
<dbReference type="GO" id="GO:0030234">
    <property type="term" value="F:enzyme regulator activity"/>
    <property type="evidence" value="ECO:0007669"/>
    <property type="project" value="TreeGrafter"/>
</dbReference>
<reference evidence="4" key="1">
    <citation type="submission" date="2021-02" db="EMBL/GenBank/DDBJ databases">
        <title>PHA producing bacteria isolated from coastal sediment in Guangdong, Shenzhen.</title>
        <authorList>
            <person name="Zheng W."/>
            <person name="Yu S."/>
            <person name="Huang Y."/>
        </authorList>
    </citation>
    <scope>NUCLEOTIDE SEQUENCE</scope>
    <source>
        <strain evidence="4">TN14-10</strain>
    </source>
</reference>
<dbReference type="PROSITE" id="PS51257">
    <property type="entry name" value="PROKAR_LIPOPROTEIN"/>
    <property type="match status" value="1"/>
</dbReference>
<dbReference type="GO" id="GO:0009252">
    <property type="term" value="P:peptidoglycan biosynthetic process"/>
    <property type="evidence" value="ECO:0007669"/>
    <property type="project" value="TreeGrafter"/>
</dbReference>
<dbReference type="GO" id="GO:0031241">
    <property type="term" value="C:periplasmic side of cell outer membrane"/>
    <property type="evidence" value="ECO:0007669"/>
    <property type="project" value="TreeGrafter"/>
</dbReference>
<dbReference type="Pfam" id="PF04348">
    <property type="entry name" value="LppC"/>
    <property type="match status" value="1"/>
</dbReference>
<gene>
    <name evidence="4" type="ORF">JYP50_02115</name>
</gene>
<accession>A0A939DD32</accession>
<dbReference type="PANTHER" id="PTHR38038:SF1">
    <property type="entry name" value="PENICILLIN-BINDING PROTEIN ACTIVATOR LPOA"/>
    <property type="match status" value="1"/>
</dbReference>
<evidence type="ECO:0000256" key="1">
    <source>
        <dbReference type="ARBA" id="ARBA00023136"/>
    </source>
</evidence>
<dbReference type="CDD" id="cd06339">
    <property type="entry name" value="PBP1_YraM_LppC_lipoprotein-like"/>
    <property type="match status" value="1"/>
</dbReference>
<keyword evidence="5" id="KW-1185">Reference proteome</keyword>
<dbReference type="InterPro" id="IPR007443">
    <property type="entry name" value="LpoA"/>
</dbReference>
<dbReference type="Gene3D" id="3.40.50.2300">
    <property type="match status" value="2"/>
</dbReference>
<comment type="caution">
    <text evidence="4">The sequence shown here is derived from an EMBL/GenBank/DDBJ whole genome shotgun (WGS) entry which is preliminary data.</text>
</comment>
<dbReference type="SUPFAM" id="SSF53822">
    <property type="entry name" value="Periplasmic binding protein-like I"/>
    <property type="match status" value="1"/>
</dbReference>
<evidence type="ECO:0000313" key="5">
    <source>
        <dbReference type="Proteomes" id="UP000664303"/>
    </source>
</evidence>
<proteinExistence type="predicted"/>
<sequence length="610" mass="65927">MRGYQHAPRRRPQPLLILGLCAALAACSSPPPRVGDADPRDLDPAALPGEQPAEHPRFSQQLPPSAHSALFRRAEAALGEFDWMRAEMELAALEEPLSANDHAYRRYLDARTAWLKGDTEAADNLLAAPLPTGTAPALAIMTANFQRYVRQMSGDYLASARHGSQLLEQVPDHPHAGALKRSIWRDLERLPAASLTPATDAGDTQWRAWLELAAISARDADSDKLRDDLQQWRERHPDHPAANPLPGGLDALLAPPAPNDKVALMLPLSGRLAPAARAVRDGYLAAYYAARSAGDDDERELLVLDTHATGGALASYRDAVQRGATMVVGPLSKQSVAELGNAPERPVPVLALNRAEQPLPPAATALVQMSLAPDDEIETLARLAYGRGARRALMVRPAGEWGDKMETALREHWGALGGGFATTATYASAEAYSDTIQQAFNLGASLQRARDVRSMLATNIEYTARRRQDFDAIFLLSSSPEEARSIKPLLAFHYAGAVPVYATSSIYSGIPDHRDRDLNGIILADLPWFLGTSPRLRVAITAGDTGSDSYARLNALGADAYLLQSRFGQLRAGPDALLRGNTGLLSMDPQLRIVREPQPATFDGGELKPL</sequence>
<evidence type="ECO:0000256" key="2">
    <source>
        <dbReference type="SAM" id="MobiDB-lite"/>
    </source>
</evidence>
<name>A0A939DD32_9GAMM</name>
<evidence type="ECO:0000256" key="3">
    <source>
        <dbReference type="SAM" id="SignalP"/>
    </source>
</evidence>
<dbReference type="AlphaFoldDB" id="A0A939DD32"/>
<dbReference type="Gene3D" id="1.25.40.650">
    <property type="match status" value="1"/>
</dbReference>
<keyword evidence="3" id="KW-0732">Signal</keyword>
<organism evidence="4 5">
    <name type="scientific">Parahaliea mediterranea</name>
    <dbReference type="NCBI Taxonomy" id="651086"/>
    <lineage>
        <taxon>Bacteria</taxon>
        <taxon>Pseudomonadati</taxon>
        <taxon>Pseudomonadota</taxon>
        <taxon>Gammaproteobacteria</taxon>
        <taxon>Cellvibrionales</taxon>
        <taxon>Halieaceae</taxon>
        <taxon>Parahaliea</taxon>
    </lineage>
</organism>
<dbReference type="Proteomes" id="UP000664303">
    <property type="component" value="Unassembled WGS sequence"/>
</dbReference>
<dbReference type="InterPro" id="IPR028082">
    <property type="entry name" value="Peripla_BP_I"/>
</dbReference>
<dbReference type="EMBL" id="JAFKCZ010000001">
    <property type="protein sequence ID" value="MBN7795367.1"/>
    <property type="molecule type" value="Genomic_DNA"/>
</dbReference>
<keyword evidence="1" id="KW-0472">Membrane</keyword>
<protein>
    <submittedName>
        <fullName evidence="4">Penicillin-binding protein activator</fullName>
    </submittedName>
</protein>
<feature type="chain" id="PRO_5037151799" evidence="3">
    <location>
        <begin position="26"/>
        <end position="610"/>
    </location>
</feature>
<evidence type="ECO:0000313" key="4">
    <source>
        <dbReference type="EMBL" id="MBN7795367.1"/>
    </source>
</evidence>
<feature type="signal peptide" evidence="3">
    <location>
        <begin position="1"/>
        <end position="25"/>
    </location>
</feature>